<evidence type="ECO:0000313" key="1">
    <source>
        <dbReference type="EMBL" id="KAF5931240.1"/>
    </source>
</evidence>
<organism evidence="1 2">
    <name type="scientific">Camellia sinensis</name>
    <name type="common">Tea plant</name>
    <name type="synonym">Thea sinensis</name>
    <dbReference type="NCBI Taxonomy" id="4442"/>
    <lineage>
        <taxon>Eukaryota</taxon>
        <taxon>Viridiplantae</taxon>
        <taxon>Streptophyta</taxon>
        <taxon>Embryophyta</taxon>
        <taxon>Tracheophyta</taxon>
        <taxon>Spermatophyta</taxon>
        <taxon>Magnoliopsida</taxon>
        <taxon>eudicotyledons</taxon>
        <taxon>Gunneridae</taxon>
        <taxon>Pentapetalae</taxon>
        <taxon>asterids</taxon>
        <taxon>Ericales</taxon>
        <taxon>Theaceae</taxon>
        <taxon>Camellia</taxon>
    </lineage>
</organism>
<gene>
    <name evidence="1" type="ORF">HYC85_032113</name>
</gene>
<proteinExistence type="predicted"/>
<reference evidence="1 2" key="2">
    <citation type="submission" date="2020-07" db="EMBL/GenBank/DDBJ databases">
        <title>Genome assembly of wild tea tree DASZ reveals pedigree and selection history of tea varieties.</title>
        <authorList>
            <person name="Zhang W."/>
        </authorList>
    </citation>
    <scope>NUCLEOTIDE SEQUENCE [LARGE SCALE GENOMIC DNA]</scope>
    <source>
        <strain evidence="2">cv. G240</strain>
        <tissue evidence="1">Leaf</tissue>
    </source>
</reference>
<sequence>MRNKCRVNWRIASQTSCYILGSKCSTNLSNVKNEENNERAVNNHVCWDNLSHVRPISCDRESDFMDNMWARYGDLNNNHFCWDNLSHVRPISCDRESDFMDNLWARMVIPTESRNTYSFLQFKE</sequence>
<dbReference type="Proteomes" id="UP000593564">
    <property type="component" value="Unassembled WGS sequence"/>
</dbReference>
<evidence type="ECO:0000313" key="2">
    <source>
        <dbReference type="Proteomes" id="UP000593564"/>
    </source>
</evidence>
<dbReference type="AlphaFoldDB" id="A0A7J7FS94"/>
<dbReference type="EMBL" id="JACBKZ010000015">
    <property type="protein sequence ID" value="KAF5931240.1"/>
    <property type="molecule type" value="Genomic_DNA"/>
</dbReference>
<name>A0A7J7FS94_CAMSI</name>
<reference evidence="2" key="1">
    <citation type="journal article" date="2020" name="Nat. Commun.">
        <title>Genome assembly of wild tea tree DASZ reveals pedigree and selection history of tea varieties.</title>
        <authorList>
            <person name="Zhang W."/>
            <person name="Zhang Y."/>
            <person name="Qiu H."/>
            <person name="Guo Y."/>
            <person name="Wan H."/>
            <person name="Zhang X."/>
            <person name="Scossa F."/>
            <person name="Alseekh S."/>
            <person name="Zhang Q."/>
            <person name="Wang P."/>
            <person name="Xu L."/>
            <person name="Schmidt M.H."/>
            <person name="Jia X."/>
            <person name="Li D."/>
            <person name="Zhu A."/>
            <person name="Guo F."/>
            <person name="Chen W."/>
            <person name="Ni D."/>
            <person name="Usadel B."/>
            <person name="Fernie A.R."/>
            <person name="Wen W."/>
        </authorList>
    </citation>
    <scope>NUCLEOTIDE SEQUENCE [LARGE SCALE GENOMIC DNA]</scope>
    <source>
        <strain evidence="2">cv. G240</strain>
    </source>
</reference>
<comment type="caution">
    <text evidence="1">The sequence shown here is derived from an EMBL/GenBank/DDBJ whole genome shotgun (WGS) entry which is preliminary data.</text>
</comment>
<accession>A0A7J7FS94</accession>
<protein>
    <submittedName>
        <fullName evidence="1">Uncharacterized protein</fullName>
    </submittedName>
</protein>
<keyword evidence="2" id="KW-1185">Reference proteome</keyword>